<keyword evidence="4" id="KW-0548">Nucleotidyltransferase</keyword>
<sequence>MEMEHNGIPIDIEKLERWDKEVEAEIAQLFFELAAEAGFRVEVGSWKSMSKLWDKLGLKPTEWTPTGQPSFSDAVLKPLAETHPAIAKARRISQLLSLRSNFLVKYREAVGADGIMRFGIHQLRGGEGGTIRGRFSSSAPAGRGSGINVQQVMSVENQIKNLGDEHIIRELMVPAWGNKLLGSDADQVEYRLFAHYANSPAILKAYKADPRADFHQTVTDMIAPHAPGTTRKEAKFVNFARLYGAGVSKVADMLNVSEAEARAFLVIYDRAFPEVKRLANQAKGYAESRGWVKTMLGRRSRFPGGDRSYKALNAIIQGTAADLMKLKLVELYEMAHQYGLVLRFTVHDEVVLDIPDEAAGRAVDEQLNKPSLDVRVPLYWTTKTGANWAECK</sequence>
<dbReference type="GO" id="GO:0006302">
    <property type="term" value="P:double-strand break repair"/>
    <property type="evidence" value="ECO:0007669"/>
    <property type="project" value="TreeGrafter"/>
</dbReference>
<dbReference type="PANTHER" id="PTHR10133">
    <property type="entry name" value="DNA POLYMERASE I"/>
    <property type="match status" value="1"/>
</dbReference>
<organism evidence="10">
    <name type="scientific">marine sediment metagenome</name>
    <dbReference type="NCBI Taxonomy" id="412755"/>
    <lineage>
        <taxon>unclassified sequences</taxon>
        <taxon>metagenomes</taxon>
        <taxon>ecological metagenomes</taxon>
    </lineage>
</organism>
<dbReference type="PROSITE" id="PS00447">
    <property type="entry name" value="DNA_POLYMERASE_A"/>
    <property type="match status" value="1"/>
</dbReference>
<evidence type="ECO:0000256" key="1">
    <source>
        <dbReference type="ARBA" id="ARBA00007705"/>
    </source>
</evidence>
<evidence type="ECO:0000259" key="9">
    <source>
        <dbReference type="SMART" id="SM00482"/>
    </source>
</evidence>
<evidence type="ECO:0000256" key="3">
    <source>
        <dbReference type="ARBA" id="ARBA00022679"/>
    </source>
</evidence>
<dbReference type="InterPro" id="IPR002298">
    <property type="entry name" value="DNA_polymerase_A"/>
</dbReference>
<dbReference type="PANTHER" id="PTHR10133:SF27">
    <property type="entry name" value="DNA POLYMERASE NU"/>
    <property type="match status" value="1"/>
</dbReference>
<gene>
    <name evidence="10" type="ORF">LCGC14_2580890</name>
</gene>
<evidence type="ECO:0000256" key="2">
    <source>
        <dbReference type="ARBA" id="ARBA00012417"/>
    </source>
</evidence>
<comment type="similarity">
    <text evidence="1">Belongs to the DNA polymerase type-A family.</text>
</comment>
<reference evidence="10" key="1">
    <citation type="journal article" date="2015" name="Nature">
        <title>Complex archaea that bridge the gap between prokaryotes and eukaryotes.</title>
        <authorList>
            <person name="Spang A."/>
            <person name="Saw J.H."/>
            <person name="Jorgensen S.L."/>
            <person name="Zaremba-Niedzwiedzka K."/>
            <person name="Martijn J."/>
            <person name="Lind A.E."/>
            <person name="van Eijk R."/>
            <person name="Schleper C."/>
            <person name="Guy L."/>
            <person name="Ettema T.J."/>
        </authorList>
    </citation>
    <scope>NUCLEOTIDE SEQUENCE</scope>
</reference>
<dbReference type="EC" id="2.7.7.7" evidence="2"/>
<dbReference type="InterPro" id="IPR043502">
    <property type="entry name" value="DNA/RNA_pol_sf"/>
</dbReference>
<dbReference type="PRINTS" id="PR00868">
    <property type="entry name" value="DNAPOLI"/>
</dbReference>
<evidence type="ECO:0000256" key="4">
    <source>
        <dbReference type="ARBA" id="ARBA00022695"/>
    </source>
</evidence>
<protein>
    <recommendedName>
        <fullName evidence="2">DNA-directed DNA polymerase</fullName>
        <ecNumber evidence="2">2.7.7.7</ecNumber>
    </recommendedName>
</protein>
<dbReference type="AlphaFoldDB" id="A0A0F9CQJ9"/>
<evidence type="ECO:0000256" key="7">
    <source>
        <dbReference type="ARBA" id="ARBA00023125"/>
    </source>
</evidence>
<evidence type="ECO:0000256" key="5">
    <source>
        <dbReference type="ARBA" id="ARBA00022705"/>
    </source>
</evidence>
<dbReference type="GO" id="GO:0003887">
    <property type="term" value="F:DNA-directed DNA polymerase activity"/>
    <property type="evidence" value="ECO:0007669"/>
    <property type="project" value="UniProtKB-KW"/>
</dbReference>
<comment type="catalytic activity">
    <reaction evidence="8">
        <text>DNA(n) + a 2'-deoxyribonucleoside 5'-triphosphate = DNA(n+1) + diphosphate</text>
        <dbReference type="Rhea" id="RHEA:22508"/>
        <dbReference type="Rhea" id="RHEA-COMP:17339"/>
        <dbReference type="Rhea" id="RHEA-COMP:17340"/>
        <dbReference type="ChEBI" id="CHEBI:33019"/>
        <dbReference type="ChEBI" id="CHEBI:61560"/>
        <dbReference type="ChEBI" id="CHEBI:173112"/>
        <dbReference type="EC" id="2.7.7.7"/>
    </reaction>
</comment>
<feature type="domain" description="DNA-directed DNA polymerase family A palm" evidence="9">
    <location>
        <begin position="165"/>
        <end position="358"/>
    </location>
</feature>
<dbReference type="SMART" id="SM00482">
    <property type="entry name" value="POLAc"/>
    <property type="match status" value="1"/>
</dbReference>
<dbReference type="InterPro" id="IPR001098">
    <property type="entry name" value="DNA-dir_DNA_pol_A_palm_dom"/>
</dbReference>
<comment type="caution">
    <text evidence="10">The sequence shown here is derived from an EMBL/GenBank/DDBJ whole genome shotgun (WGS) entry which is preliminary data.</text>
</comment>
<name>A0A0F9CQJ9_9ZZZZ</name>
<evidence type="ECO:0000256" key="6">
    <source>
        <dbReference type="ARBA" id="ARBA00022932"/>
    </source>
</evidence>
<dbReference type="InterPro" id="IPR019760">
    <property type="entry name" value="DNA-dir_DNA_pol_A_CS"/>
</dbReference>
<evidence type="ECO:0000313" key="10">
    <source>
        <dbReference type="EMBL" id="KKL07946.1"/>
    </source>
</evidence>
<dbReference type="GO" id="GO:0003677">
    <property type="term" value="F:DNA binding"/>
    <property type="evidence" value="ECO:0007669"/>
    <property type="project" value="UniProtKB-KW"/>
</dbReference>
<keyword evidence="5" id="KW-0235">DNA replication</keyword>
<accession>A0A0F9CQJ9</accession>
<evidence type="ECO:0000256" key="8">
    <source>
        <dbReference type="ARBA" id="ARBA00049244"/>
    </source>
</evidence>
<proteinExistence type="inferred from homology"/>
<dbReference type="SUPFAM" id="SSF56672">
    <property type="entry name" value="DNA/RNA polymerases"/>
    <property type="match status" value="1"/>
</dbReference>
<keyword evidence="7" id="KW-0238">DNA-binding</keyword>
<dbReference type="Gene3D" id="1.10.150.20">
    <property type="entry name" value="5' to 3' exonuclease, C-terminal subdomain"/>
    <property type="match status" value="1"/>
</dbReference>
<dbReference type="Gene3D" id="1.20.1060.10">
    <property type="entry name" value="Taq DNA Polymerase, Chain T, domain 4"/>
    <property type="match status" value="1"/>
</dbReference>
<feature type="non-terminal residue" evidence="10">
    <location>
        <position position="1"/>
    </location>
</feature>
<keyword evidence="3" id="KW-0808">Transferase</keyword>
<dbReference type="GO" id="GO:0006261">
    <property type="term" value="P:DNA-templated DNA replication"/>
    <property type="evidence" value="ECO:0007669"/>
    <property type="project" value="InterPro"/>
</dbReference>
<dbReference type="EMBL" id="LAZR01043083">
    <property type="protein sequence ID" value="KKL07946.1"/>
    <property type="molecule type" value="Genomic_DNA"/>
</dbReference>
<dbReference type="Pfam" id="PF00476">
    <property type="entry name" value="DNA_pol_A"/>
    <property type="match status" value="1"/>
</dbReference>
<keyword evidence="6" id="KW-0239">DNA-directed DNA polymerase</keyword>
<dbReference type="Gene3D" id="3.30.70.370">
    <property type="match status" value="1"/>
</dbReference>